<comment type="subcellular location">
    <subcellularLocation>
        <location evidence="1">Membrane</location>
        <topology evidence="1">Multi-pass membrane protein</topology>
    </subcellularLocation>
</comment>
<dbReference type="Proteomes" id="UP000279271">
    <property type="component" value="Unassembled WGS sequence"/>
</dbReference>
<dbReference type="PROSITE" id="PS50920">
    <property type="entry name" value="SOLCAR"/>
    <property type="match status" value="3"/>
</dbReference>
<keyword evidence="5 6" id="KW-0472">Membrane</keyword>
<dbReference type="GO" id="GO:0055085">
    <property type="term" value="P:transmembrane transport"/>
    <property type="evidence" value="ECO:0007669"/>
    <property type="project" value="InterPro"/>
</dbReference>
<comment type="similarity">
    <text evidence="7">Belongs to the mitochondrial carrier (TC 2.A.29) family.</text>
</comment>
<accession>A0A3M7KYK3</accession>
<feature type="repeat" description="Solcar" evidence="6">
    <location>
        <begin position="231"/>
        <end position="320"/>
    </location>
</feature>
<proteinExistence type="inferred from homology"/>
<feature type="compositionally biased region" description="Basic residues" evidence="8">
    <location>
        <begin position="19"/>
        <end position="30"/>
    </location>
</feature>
<dbReference type="InterPro" id="IPR023395">
    <property type="entry name" value="MCP_dom_sf"/>
</dbReference>
<feature type="repeat" description="Solcar" evidence="6">
    <location>
        <begin position="34"/>
        <end position="119"/>
    </location>
</feature>
<evidence type="ECO:0000256" key="4">
    <source>
        <dbReference type="ARBA" id="ARBA00022737"/>
    </source>
</evidence>
<keyword evidence="3 6" id="KW-0812">Transmembrane</keyword>
<name>A0A3M7KYK3_AUXPR</name>
<protein>
    <recommendedName>
        <fullName evidence="11">Mitochondrial substrate carrier family protein B</fullName>
    </recommendedName>
</protein>
<evidence type="ECO:0000256" key="6">
    <source>
        <dbReference type="PROSITE-ProRule" id="PRU00282"/>
    </source>
</evidence>
<evidence type="ECO:0000256" key="5">
    <source>
        <dbReference type="ARBA" id="ARBA00023136"/>
    </source>
</evidence>
<dbReference type="PANTHER" id="PTHR24089">
    <property type="entry name" value="SOLUTE CARRIER FAMILY 25"/>
    <property type="match status" value="1"/>
</dbReference>
<dbReference type="Pfam" id="PF00153">
    <property type="entry name" value="Mito_carr"/>
    <property type="match status" value="3"/>
</dbReference>
<evidence type="ECO:0000256" key="3">
    <source>
        <dbReference type="ARBA" id="ARBA00022692"/>
    </source>
</evidence>
<evidence type="ECO:0000313" key="9">
    <source>
        <dbReference type="EMBL" id="RMZ54989.1"/>
    </source>
</evidence>
<dbReference type="InterPro" id="IPR002067">
    <property type="entry name" value="MCP"/>
</dbReference>
<sequence>MAPPLPRNPFPHIPLPRLAPRRRTRPRRGLPRAARGAAQFLAGGLAGAATKTLVAPLERVSCMLMAPAAGAAPGALAALRAAWAEGGLPAMYRGHAATLAKIAPASAVQFAVYHGLRDTLAARRGAGPGPAAAREGGLTTPERLAAGAAGGAAATLVTYPLEATRTMMSVAGGVPGNLWQAGVGIARTQGLGGLYRGFGATLFSDSLGSALGFTLYEAYTRLWRKLQGSDASPQVRGLLGAASAATVMTLTMPMEVVRRRLQAQGVPGRPVLYRGALHCARCIARKEGTGAFYVAALPGYLKAAPSIGGMYFLYELMMRRFSALEASQAAHAADAGANW</sequence>
<keyword evidence="4" id="KW-0677">Repeat</keyword>
<dbReference type="GO" id="GO:0016020">
    <property type="term" value="C:membrane"/>
    <property type="evidence" value="ECO:0007669"/>
    <property type="project" value="UniProtKB-SubCell"/>
</dbReference>
<feature type="region of interest" description="Disordered" evidence="8">
    <location>
        <begin position="1"/>
        <end position="33"/>
    </location>
</feature>
<dbReference type="AlphaFoldDB" id="A0A3M7KYK3"/>
<keyword evidence="2 7" id="KW-0813">Transport</keyword>
<organism evidence="9 10">
    <name type="scientific">Auxenochlorella protothecoides</name>
    <name type="common">Green microalga</name>
    <name type="synonym">Chlorella protothecoides</name>
    <dbReference type="NCBI Taxonomy" id="3075"/>
    <lineage>
        <taxon>Eukaryota</taxon>
        <taxon>Viridiplantae</taxon>
        <taxon>Chlorophyta</taxon>
        <taxon>core chlorophytes</taxon>
        <taxon>Trebouxiophyceae</taxon>
        <taxon>Chlorellales</taxon>
        <taxon>Chlorellaceae</taxon>
        <taxon>Auxenochlorella</taxon>
    </lineage>
</organism>
<dbReference type="Gene3D" id="1.50.40.10">
    <property type="entry name" value="Mitochondrial carrier domain"/>
    <property type="match status" value="1"/>
</dbReference>
<evidence type="ECO:0000256" key="1">
    <source>
        <dbReference type="ARBA" id="ARBA00004141"/>
    </source>
</evidence>
<dbReference type="EMBL" id="QOKY01000172">
    <property type="protein sequence ID" value="RMZ54989.1"/>
    <property type="molecule type" value="Genomic_DNA"/>
</dbReference>
<evidence type="ECO:0000256" key="8">
    <source>
        <dbReference type="SAM" id="MobiDB-lite"/>
    </source>
</evidence>
<feature type="repeat" description="Solcar" evidence="6">
    <location>
        <begin position="141"/>
        <end position="222"/>
    </location>
</feature>
<dbReference type="InterPro" id="IPR018108">
    <property type="entry name" value="MCP_transmembrane"/>
</dbReference>
<gene>
    <name evidence="9" type="ORF">APUTEX25_000506</name>
</gene>
<evidence type="ECO:0008006" key="11">
    <source>
        <dbReference type="Google" id="ProtNLM"/>
    </source>
</evidence>
<evidence type="ECO:0000313" key="10">
    <source>
        <dbReference type="Proteomes" id="UP000279271"/>
    </source>
</evidence>
<feature type="compositionally biased region" description="Pro residues" evidence="8">
    <location>
        <begin position="1"/>
        <end position="14"/>
    </location>
</feature>
<evidence type="ECO:0000256" key="2">
    <source>
        <dbReference type="ARBA" id="ARBA00022448"/>
    </source>
</evidence>
<comment type="caution">
    <text evidence="9">The sequence shown here is derived from an EMBL/GenBank/DDBJ whole genome shotgun (WGS) entry which is preliminary data.</text>
</comment>
<dbReference type="PRINTS" id="PR00926">
    <property type="entry name" value="MITOCARRIER"/>
</dbReference>
<evidence type="ECO:0000256" key="7">
    <source>
        <dbReference type="RuleBase" id="RU000488"/>
    </source>
</evidence>
<dbReference type="SUPFAM" id="SSF103506">
    <property type="entry name" value="Mitochondrial carrier"/>
    <property type="match status" value="1"/>
</dbReference>
<reference evidence="10" key="1">
    <citation type="journal article" date="2018" name="Algal Res.">
        <title>Characterization of plant carbon substrate utilization by Auxenochlorella protothecoides.</title>
        <authorList>
            <person name="Vogler B.W."/>
            <person name="Starkenburg S.R."/>
            <person name="Sudasinghe N."/>
            <person name="Schambach J.Y."/>
            <person name="Rollin J.A."/>
            <person name="Pattathil S."/>
            <person name="Barry A.N."/>
        </authorList>
    </citation>
    <scope>NUCLEOTIDE SEQUENCE [LARGE SCALE GENOMIC DNA]</scope>
    <source>
        <strain evidence="10">UTEX 25</strain>
    </source>
</reference>